<dbReference type="PROSITE" id="PS50110">
    <property type="entry name" value="RESPONSE_REGULATORY"/>
    <property type="match status" value="1"/>
</dbReference>
<name>A0A1F5T0C0_9BACT</name>
<dbReference type="SUPFAM" id="SSF52172">
    <property type="entry name" value="CheY-like"/>
    <property type="match status" value="1"/>
</dbReference>
<dbReference type="InterPro" id="IPR011006">
    <property type="entry name" value="CheY-like_superfamily"/>
</dbReference>
<dbReference type="SMART" id="SM00448">
    <property type="entry name" value="REC"/>
    <property type="match status" value="1"/>
</dbReference>
<reference evidence="4 5" key="1">
    <citation type="journal article" date="2016" name="Nat. Commun.">
        <title>Thousands of microbial genomes shed light on interconnected biogeochemical processes in an aquifer system.</title>
        <authorList>
            <person name="Anantharaman K."/>
            <person name="Brown C.T."/>
            <person name="Hug L.A."/>
            <person name="Sharon I."/>
            <person name="Castelle C.J."/>
            <person name="Probst A.J."/>
            <person name="Thomas B.C."/>
            <person name="Singh A."/>
            <person name="Wilkins M.J."/>
            <person name="Karaoz U."/>
            <person name="Brodie E.L."/>
            <person name="Williams K.H."/>
            <person name="Hubbard S.S."/>
            <person name="Banfield J.F."/>
        </authorList>
    </citation>
    <scope>NUCLEOTIDE SEQUENCE [LARGE SCALE GENOMIC DNA]</scope>
</reference>
<dbReference type="InterPro" id="IPR001789">
    <property type="entry name" value="Sig_transdc_resp-reg_receiver"/>
</dbReference>
<dbReference type="PANTHER" id="PTHR44591:SF20">
    <property type="entry name" value="PROTEIN PILH"/>
    <property type="match status" value="1"/>
</dbReference>
<proteinExistence type="predicted"/>
<dbReference type="GO" id="GO:0000160">
    <property type="term" value="P:phosphorelay signal transduction system"/>
    <property type="evidence" value="ECO:0007669"/>
    <property type="project" value="InterPro"/>
</dbReference>
<dbReference type="EMBL" id="MFGJ01000006">
    <property type="protein sequence ID" value="OGF32415.1"/>
    <property type="molecule type" value="Genomic_DNA"/>
</dbReference>
<dbReference type="Proteomes" id="UP000179001">
    <property type="component" value="Unassembled WGS sequence"/>
</dbReference>
<evidence type="ECO:0000313" key="5">
    <source>
        <dbReference type="Proteomes" id="UP000179001"/>
    </source>
</evidence>
<organism evidence="4 5">
    <name type="scientific">Candidatus Falkowbacteria bacterium RIFOXYC2_FULL_36_12</name>
    <dbReference type="NCBI Taxonomy" id="1798002"/>
    <lineage>
        <taxon>Bacteria</taxon>
        <taxon>Candidatus Falkowiibacteriota</taxon>
    </lineage>
</organism>
<dbReference type="PANTHER" id="PTHR44591">
    <property type="entry name" value="STRESS RESPONSE REGULATOR PROTEIN 1"/>
    <property type="match status" value="1"/>
</dbReference>
<feature type="modified residue" description="4-aspartylphosphate" evidence="2">
    <location>
        <position position="54"/>
    </location>
</feature>
<dbReference type="Pfam" id="PF00072">
    <property type="entry name" value="Response_reg"/>
    <property type="match status" value="1"/>
</dbReference>
<evidence type="ECO:0000256" key="1">
    <source>
        <dbReference type="ARBA" id="ARBA00022553"/>
    </source>
</evidence>
<evidence type="ECO:0000259" key="3">
    <source>
        <dbReference type="PROSITE" id="PS50110"/>
    </source>
</evidence>
<feature type="domain" description="Response regulatory" evidence="3">
    <location>
        <begin position="3"/>
        <end position="111"/>
    </location>
</feature>
<accession>A0A1F5T0C0</accession>
<dbReference type="STRING" id="1798002.A2478_03790"/>
<dbReference type="InterPro" id="IPR050595">
    <property type="entry name" value="Bact_response_regulator"/>
</dbReference>
<comment type="caution">
    <text evidence="4">The sequence shown here is derived from an EMBL/GenBank/DDBJ whole genome shotgun (WGS) entry which is preliminary data.</text>
</comment>
<keyword evidence="1 2" id="KW-0597">Phosphoprotein</keyword>
<dbReference type="Gene3D" id="3.40.50.2300">
    <property type="match status" value="1"/>
</dbReference>
<dbReference type="AlphaFoldDB" id="A0A1F5T0C0"/>
<protein>
    <recommendedName>
        <fullName evidence="3">Response regulatory domain-containing protein</fullName>
    </recommendedName>
</protein>
<evidence type="ECO:0000313" key="4">
    <source>
        <dbReference type="EMBL" id="OGF32415.1"/>
    </source>
</evidence>
<sequence>MGRILIVDDDEDIRKILAVYALKAGLRPVLAKDGQEALELFLSRKYRFEIVLTDLQMPRMDGLALLAEIGRLAPTIIRVLSTSTDTRTDIAINVPKPVPLKFFQQLQQELM</sequence>
<evidence type="ECO:0000256" key="2">
    <source>
        <dbReference type="PROSITE-ProRule" id="PRU00169"/>
    </source>
</evidence>
<gene>
    <name evidence="4" type="ORF">A2478_03790</name>
</gene>